<evidence type="ECO:0000256" key="2">
    <source>
        <dbReference type="SAM" id="Phobius"/>
    </source>
</evidence>
<feature type="transmembrane region" description="Helical" evidence="2">
    <location>
        <begin position="792"/>
        <end position="810"/>
    </location>
</feature>
<dbReference type="InParanoid" id="D2W183"/>
<keyword evidence="2" id="KW-1133">Transmembrane helix</keyword>
<keyword evidence="4" id="KW-1185">Reference proteome</keyword>
<feature type="region of interest" description="Disordered" evidence="1">
    <location>
        <begin position="40"/>
        <end position="70"/>
    </location>
</feature>
<keyword evidence="2" id="KW-0472">Membrane</keyword>
<dbReference type="OrthoDB" id="17995at2759"/>
<proteinExistence type="predicted"/>
<dbReference type="eggNOG" id="ENOG502S0WY">
    <property type="taxonomic scope" value="Eukaryota"/>
</dbReference>
<gene>
    <name evidence="3" type="ORF">NAEGRDRAFT_75125</name>
</gene>
<reference evidence="3 4" key="1">
    <citation type="journal article" date="2010" name="Cell">
        <title>The genome of Naegleria gruberi illuminates early eukaryotic versatility.</title>
        <authorList>
            <person name="Fritz-Laylin L.K."/>
            <person name="Prochnik S.E."/>
            <person name="Ginger M.L."/>
            <person name="Dacks J.B."/>
            <person name="Carpenter M.L."/>
            <person name="Field M.C."/>
            <person name="Kuo A."/>
            <person name="Paredez A."/>
            <person name="Chapman J."/>
            <person name="Pham J."/>
            <person name="Shu S."/>
            <person name="Neupane R."/>
            <person name="Cipriano M."/>
            <person name="Mancuso J."/>
            <person name="Tu H."/>
            <person name="Salamov A."/>
            <person name="Lindquist E."/>
            <person name="Shapiro H."/>
            <person name="Lucas S."/>
            <person name="Grigoriev I.V."/>
            <person name="Cande W.Z."/>
            <person name="Fulton C."/>
            <person name="Rokhsar D.S."/>
            <person name="Dawson S.C."/>
        </authorList>
    </citation>
    <scope>NUCLEOTIDE SEQUENCE [LARGE SCALE GENOMIC DNA]</scope>
    <source>
        <strain evidence="3 4">NEG-M</strain>
    </source>
</reference>
<dbReference type="KEGG" id="ngr:NAEGRDRAFT_75125"/>
<feature type="compositionally biased region" description="Low complexity" evidence="1">
    <location>
        <begin position="42"/>
        <end position="56"/>
    </location>
</feature>
<organism evidence="4">
    <name type="scientific">Naegleria gruberi</name>
    <name type="common">Amoeba</name>
    <dbReference type="NCBI Taxonomy" id="5762"/>
    <lineage>
        <taxon>Eukaryota</taxon>
        <taxon>Discoba</taxon>
        <taxon>Heterolobosea</taxon>
        <taxon>Tetramitia</taxon>
        <taxon>Eutetramitia</taxon>
        <taxon>Vahlkampfiidae</taxon>
        <taxon>Naegleria</taxon>
    </lineage>
</organism>
<dbReference type="RefSeq" id="XP_002669928.1">
    <property type="nucleotide sequence ID" value="XM_002669882.1"/>
</dbReference>
<keyword evidence="2" id="KW-0812">Transmembrane</keyword>
<sequence length="827" mass="93562">MFNKVKMMKDRKANVWSHSSQPAYQQNGCDDFLAVQKKECKPTPQSSITPPQQPQQWNNSPAGGVGGASGVSTSLPSVSLPLDKYLEILQQFQQQQKFLEEHFDDSVISAADQPYIIRSMDIKGKQNYVKKENLSLAESIGKEEERVNSCAFEIVYMVDMLENVSKKQKAILQRNNLLLAKKLWTQCVLLSNVEQRIVIKTVNVKYMGEKEENDYVNCHVSIDQGKIIMLTDSSGLYEVRLKVDVNYTNLECLKNETSPRQVTLSIPNAVTSTLEFIIENEKCQVKVTPSLYLDQSNTTIEDRVVTKVATQLPSTQYLSILWTPEIQQKAIDLIFQKEPEEEKEKEQKVVLPVSVSSTQDSSCLIGEGVINTKSRFDYSIVNGIITSLEISINPYNLPFRIISVSGSYIKEWNMVSEEVKDDQLEEANSLTNCKKKLVVTFTREIERSYHLEVVSEADMGGTSALVRVPSLSTHNVSRETGTMAIIAKTVVEIVEKSRRFLRKIDIGELPHVHKQSGFPILMGYRFLESQHELQLDVIRHADVSVLSTNISQCTYTITHSGDKLLHKINLNCYNTFKQYLRIKLPEELNGSEVWSTLCDGATIKPGQEVKDNEKTILIPLSKKEGSTPMNIDLTFTVPSTKLASSGTLSVSLAQIDAPITELQFDLLLPDDYKYAEFEGNIDESKTGILKNTLSDSIVGLKRFAKKKSNYSATQQHKVREIIDVQNEWIDECDTSFNNYQTYNSTPVNKGQIKFTFKRFLMNEGEAIKTNVQYKEITKYWFQRRNLTGYKPSSVIIVSVAILFIALLIYYKLVKSVAKELTEGSTSN</sequence>
<evidence type="ECO:0000313" key="4">
    <source>
        <dbReference type="Proteomes" id="UP000006671"/>
    </source>
</evidence>
<dbReference type="Proteomes" id="UP000006671">
    <property type="component" value="Unassembled WGS sequence"/>
</dbReference>
<dbReference type="VEuPathDB" id="AmoebaDB:NAEGRDRAFT_75125"/>
<dbReference type="EMBL" id="GG738921">
    <property type="protein sequence ID" value="EFC37184.1"/>
    <property type="molecule type" value="Genomic_DNA"/>
</dbReference>
<name>D2W183_NAEGR</name>
<evidence type="ECO:0000313" key="3">
    <source>
        <dbReference type="EMBL" id="EFC37184.1"/>
    </source>
</evidence>
<evidence type="ECO:0000256" key="1">
    <source>
        <dbReference type="SAM" id="MobiDB-lite"/>
    </source>
</evidence>
<dbReference type="OMA" id="KEITKYW"/>
<protein>
    <submittedName>
        <fullName evidence="3">Predicted protein</fullName>
    </submittedName>
</protein>
<accession>D2W183</accession>
<dbReference type="GeneID" id="8856695"/>
<dbReference type="AlphaFoldDB" id="D2W183"/>